<gene>
    <name evidence="2" type="ORF">EXN66_Car017260</name>
</gene>
<organism evidence="2 3">
    <name type="scientific">Channa argus</name>
    <name type="common">Northern snakehead</name>
    <name type="synonym">Ophicephalus argus</name>
    <dbReference type="NCBI Taxonomy" id="215402"/>
    <lineage>
        <taxon>Eukaryota</taxon>
        <taxon>Metazoa</taxon>
        <taxon>Chordata</taxon>
        <taxon>Craniata</taxon>
        <taxon>Vertebrata</taxon>
        <taxon>Euteleostomi</taxon>
        <taxon>Actinopterygii</taxon>
        <taxon>Neopterygii</taxon>
        <taxon>Teleostei</taxon>
        <taxon>Neoteleostei</taxon>
        <taxon>Acanthomorphata</taxon>
        <taxon>Anabantaria</taxon>
        <taxon>Anabantiformes</taxon>
        <taxon>Channoidei</taxon>
        <taxon>Channidae</taxon>
        <taxon>Channa</taxon>
    </lineage>
</organism>
<name>A0A6G1QG90_CHAAH</name>
<evidence type="ECO:0000256" key="1">
    <source>
        <dbReference type="SAM" id="MobiDB-lite"/>
    </source>
</evidence>
<protein>
    <submittedName>
        <fullName evidence="2">Uncharacterized protein</fullName>
    </submittedName>
</protein>
<sequence length="187" mass="20927">MISTPAASHASARSSLLLSTFCPWRRSRGKHFCDYLDHHDASSMKCSRFTFGKALDIPYPPYLEGERDAGQNSDSAPSIASSLPGSPLFPLEDMEYEGEQEAPSAQRQRKSIPLPPEPPSPAPNQMVGDIYRGEHKTKCLTLWPSFPALRPFFSEARQHPGKLRFSTARIQSSLHFVPKSSIKLQWK</sequence>
<reference evidence="3" key="2">
    <citation type="submission" date="2019-02" db="EMBL/GenBank/DDBJ databases">
        <title>Opniocepnalus argus Var Kimnra genome.</title>
        <authorList>
            <person name="Zhou C."/>
            <person name="Xiao S."/>
        </authorList>
    </citation>
    <scope>NUCLEOTIDE SEQUENCE [LARGE SCALE GENOMIC DNA]</scope>
</reference>
<evidence type="ECO:0000313" key="2">
    <source>
        <dbReference type="EMBL" id="KAF3701572.1"/>
    </source>
</evidence>
<accession>A0A6G1QG90</accession>
<proteinExistence type="predicted"/>
<evidence type="ECO:0000313" key="3">
    <source>
        <dbReference type="Proteomes" id="UP000503349"/>
    </source>
</evidence>
<reference evidence="2 3" key="1">
    <citation type="submission" date="2019-02" db="EMBL/GenBank/DDBJ databases">
        <title>Opniocepnalus argus genome.</title>
        <authorList>
            <person name="Zhou C."/>
            <person name="Xiao S."/>
        </authorList>
    </citation>
    <scope>NUCLEOTIDE SEQUENCE [LARGE SCALE GENOMIC DNA]</scope>
    <source>
        <strain evidence="2">OARG1902GOOAL</strain>
        <tissue evidence="2">Muscle</tissue>
    </source>
</reference>
<keyword evidence="3" id="KW-1185">Reference proteome</keyword>
<dbReference type="AlphaFoldDB" id="A0A6G1QG90"/>
<dbReference type="Proteomes" id="UP000503349">
    <property type="component" value="Chromosome 16"/>
</dbReference>
<feature type="compositionally biased region" description="Polar residues" evidence="1">
    <location>
        <begin position="70"/>
        <end position="84"/>
    </location>
</feature>
<dbReference type="EMBL" id="CM015727">
    <property type="protein sequence ID" value="KAF3701572.1"/>
    <property type="molecule type" value="Genomic_DNA"/>
</dbReference>
<feature type="compositionally biased region" description="Pro residues" evidence="1">
    <location>
        <begin position="113"/>
        <end position="122"/>
    </location>
</feature>
<feature type="region of interest" description="Disordered" evidence="1">
    <location>
        <begin position="62"/>
        <end position="127"/>
    </location>
</feature>